<dbReference type="InterPro" id="IPR036412">
    <property type="entry name" value="HAD-like_sf"/>
</dbReference>
<dbReference type="InterPro" id="IPR023214">
    <property type="entry name" value="HAD_sf"/>
</dbReference>
<dbReference type="InterPro" id="IPR023198">
    <property type="entry name" value="PGP-like_dom2"/>
</dbReference>
<dbReference type="InterPro" id="IPR041492">
    <property type="entry name" value="HAD_2"/>
</dbReference>
<dbReference type="SUPFAM" id="SSF56784">
    <property type="entry name" value="HAD-like"/>
    <property type="match status" value="1"/>
</dbReference>
<dbReference type="NCBIfam" id="TIGR01509">
    <property type="entry name" value="HAD-SF-IA-v3"/>
    <property type="match status" value="1"/>
</dbReference>
<dbReference type="AlphaFoldDB" id="A0A1G5RZC2"/>
<evidence type="ECO:0000313" key="1">
    <source>
        <dbReference type="EMBL" id="SCZ79452.1"/>
    </source>
</evidence>
<dbReference type="GO" id="GO:0008967">
    <property type="term" value="F:phosphoglycolate phosphatase activity"/>
    <property type="evidence" value="ECO:0007669"/>
    <property type="project" value="TreeGrafter"/>
</dbReference>
<dbReference type="PANTHER" id="PTHR43434">
    <property type="entry name" value="PHOSPHOGLYCOLATE PHOSPHATASE"/>
    <property type="match status" value="1"/>
</dbReference>
<accession>A0A1G5RZC2</accession>
<keyword evidence="2" id="KW-1185">Reference proteome</keyword>
<dbReference type="GO" id="GO:0006281">
    <property type="term" value="P:DNA repair"/>
    <property type="evidence" value="ECO:0007669"/>
    <property type="project" value="TreeGrafter"/>
</dbReference>
<sequence length="210" mass="23385">MIKAVIFDLDGTLIDTNDLIIDTFYHAVHQCLGRMPTEEELHHVYGKVLDEQMGYFSQERRQELVEAYKNYYRTHMDEKTHLFEGVIELLDALAARGILMATVTNKGARGVRHAFEKFDLGKYFTASVSADDVVSGKPDPEGILMSLDHLGVAPEEALFVGDSFNDIAAAKGAGVRSVLVDWTLFHENHYAAFGADAVIKHPMDLVALVE</sequence>
<dbReference type="STRING" id="1120920.SAMN03080599_01763"/>
<dbReference type="PANTHER" id="PTHR43434:SF24">
    <property type="entry name" value="HYDROLASE-RELATED"/>
    <property type="match status" value="1"/>
</dbReference>
<dbReference type="OrthoDB" id="9807630at2"/>
<dbReference type="SFLD" id="SFLDG01135">
    <property type="entry name" value="C1.5.6:_HAD__Beta-PGM__Phospha"/>
    <property type="match status" value="1"/>
</dbReference>
<dbReference type="RefSeq" id="WP_092590606.1">
    <property type="nucleotide sequence ID" value="NZ_FMWL01000007.1"/>
</dbReference>
<dbReference type="Pfam" id="PF13419">
    <property type="entry name" value="HAD_2"/>
    <property type="match status" value="1"/>
</dbReference>
<protein>
    <submittedName>
        <fullName evidence="1">Pyrophosphatase PpaX</fullName>
    </submittedName>
</protein>
<name>A0A1G5RZC2_9FIRM</name>
<evidence type="ECO:0000313" key="2">
    <source>
        <dbReference type="Proteomes" id="UP000199208"/>
    </source>
</evidence>
<gene>
    <name evidence="1" type="ORF">SAMN03080599_01763</name>
</gene>
<dbReference type="NCBIfam" id="TIGR01549">
    <property type="entry name" value="HAD-SF-IA-v1"/>
    <property type="match status" value="1"/>
</dbReference>
<dbReference type="InterPro" id="IPR050155">
    <property type="entry name" value="HAD-like_hydrolase_sf"/>
</dbReference>
<dbReference type="InterPro" id="IPR006439">
    <property type="entry name" value="HAD-SF_hydro_IA"/>
</dbReference>
<dbReference type="Gene3D" id="3.40.50.1000">
    <property type="entry name" value="HAD superfamily/HAD-like"/>
    <property type="match status" value="1"/>
</dbReference>
<dbReference type="Proteomes" id="UP000199208">
    <property type="component" value="Unassembled WGS sequence"/>
</dbReference>
<organism evidence="1 2">
    <name type="scientific">Acidaminobacter hydrogenoformans DSM 2784</name>
    <dbReference type="NCBI Taxonomy" id="1120920"/>
    <lineage>
        <taxon>Bacteria</taxon>
        <taxon>Bacillati</taxon>
        <taxon>Bacillota</taxon>
        <taxon>Clostridia</taxon>
        <taxon>Peptostreptococcales</taxon>
        <taxon>Acidaminobacteraceae</taxon>
        <taxon>Acidaminobacter</taxon>
    </lineage>
</organism>
<dbReference type="Gene3D" id="1.10.150.240">
    <property type="entry name" value="Putative phosphatase, domain 2"/>
    <property type="match status" value="1"/>
</dbReference>
<dbReference type="GO" id="GO:0005829">
    <property type="term" value="C:cytosol"/>
    <property type="evidence" value="ECO:0007669"/>
    <property type="project" value="TreeGrafter"/>
</dbReference>
<dbReference type="EMBL" id="FMWL01000007">
    <property type="protein sequence ID" value="SCZ79452.1"/>
    <property type="molecule type" value="Genomic_DNA"/>
</dbReference>
<reference evidence="1 2" key="1">
    <citation type="submission" date="2016-10" db="EMBL/GenBank/DDBJ databases">
        <authorList>
            <person name="de Groot N.N."/>
        </authorList>
    </citation>
    <scope>NUCLEOTIDE SEQUENCE [LARGE SCALE GENOMIC DNA]</scope>
    <source>
        <strain evidence="1 2">DSM 2784</strain>
    </source>
</reference>
<dbReference type="SFLD" id="SFLDG01129">
    <property type="entry name" value="C1.5:_HAD__Beta-PGM__Phosphata"/>
    <property type="match status" value="1"/>
</dbReference>
<dbReference type="SFLD" id="SFLDS00003">
    <property type="entry name" value="Haloacid_Dehalogenase"/>
    <property type="match status" value="1"/>
</dbReference>
<proteinExistence type="predicted"/>